<gene>
    <name evidence="1" type="ORF">H8S77_07410</name>
</gene>
<dbReference type="EMBL" id="JACOOI010000006">
    <property type="protein sequence ID" value="MBC5642712.1"/>
    <property type="molecule type" value="Genomic_DNA"/>
</dbReference>
<keyword evidence="2" id="KW-1185">Reference proteome</keyword>
<proteinExistence type="predicted"/>
<reference evidence="1 2" key="1">
    <citation type="submission" date="2020-08" db="EMBL/GenBank/DDBJ databases">
        <title>Genome public.</title>
        <authorList>
            <person name="Liu C."/>
            <person name="Sun Q."/>
        </authorList>
    </citation>
    <scope>NUCLEOTIDE SEQUENCE [LARGE SCALE GENOMIC DNA]</scope>
    <source>
        <strain evidence="1 2">BX2</strain>
    </source>
</reference>
<comment type="caution">
    <text evidence="1">The sequence shown here is derived from an EMBL/GenBank/DDBJ whole genome shotgun (WGS) entry which is preliminary data.</text>
</comment>
<accession>A0ABR7DZ02</accession>
<dbReference type="PROSITE" id="PS51257">
    <property type="entry name" value="PROKAR_LIPOPROTEIN"/>
    <property type="match status" value="1"/>
</dbReference>
<organism evidence="1 2">
    <name type="scientific">Parabacteroides segnis</name>
    <dbReference type="NCBI Taxonomy" id="2763058"/>
    <lineage>
        <taxon>Bacteria</taxon>
        <taxon>Pseudomonadati</taxon>
        <taxon>Bacteroidota</taxon>
        <taxon>Bacteroidia</taxon>
        <taxon>Bacteroidales</taxon>
        <taxon>Tannerellaceae</taxon>
        <taxon>Parabacteroides</taxon>
    </lineage>
</organism>
<protein>
    <recommendedName>
        <fullName evidence="3">Major fimbrial subunit protein N-terminal domain-containing protein</fullName>
    </recommendedName>
</protein>
<dbReference type="Proteomes" id="UP000644010">
    <property type="component" value="Unassembled WGS sequence"/>
</dbReference>
<dbReference type="RefSeq" id="WP_186958889.1">
    <property type="nucleotide sequence ID" value="NZ_JACOOI010000006.1"/>
</dbReference>
<sequence>MKGRLNPYRNLSAVVCLLAFLAFGCVSGEKGGSGDLDLPEMVEVDLQVGIADVMSPLQTKADQGEEVEKKDDNALPGEQIHSLAVLIVNNSTQKIEKKFLPDLTNDEKAKEGELTSWTSEEFRLPKGTKRIYAFANWESLQDEMLNAVIAAEEGNEMPKLPEEVSWPESGFDPEKGVYLPMSYAETWEVSSVKKRIELTRLVSRLQVKVANATNHSLQLDVLTFGSFNNRTLLFGGSIKDWSEKSYVNFLPAAETKTLQPMENEPEEYISDWMYVFETTQAKGFLLDFNTISKGEIFHAANMHSGTRYTKNTEVKRNHIWSLNLWVCGYTLTLALKGENPPIGGYPVMTLEEMDGLNGTLYGGGPFTIEIGKLQSLNEGTPVPENVEWSIEDIENSDWLIGDLELTSTTITGRMAGYAISVAGPLTFKLKATSGGRTISVFPVTLKFAEIFEQANL</sequence>
<evidence type="ECO:0000313" key="1">
    <source>
        <dbReference type="EMBL" id="MBC5642712.1"/>
    </source>
</evidence>
<evidence type="ECO:0000313" key="2">
    <source>
        <dbReference type="Proteomes" id="UP000644010"/>
    </source>
</evidence>
<name>A0ABR7DZ02_9BACT</name>
<evidence type="ECO:0008006" key="3">
    <source>
        <dbReference type="Google" id="ProtNLM"/>
    </source>
</evidence>